<gene>
    <name evidence="1" type="ORF">CLV80_103246</name>
</gene>
<sequence>MPLDIRTRTEASKEVDGQVIARNDFRAGRWQSSEKNECGIHVQNGKMVREGKAA</sequence>
<keyword evidence="2" id="KW-1185">Reference proteome</keyword>
<protein>
    <submittedName>
        <fullName evidence="1">Uncharacterized protein</fullName>
    </submittedName>
</protein>
<dbReference type="Gene3D" id="3.40.50.620">
    <property type="entry name" value="HUPs"/>
    <property type="match status" value="1"/>
</dbReference>
<organism evidence="1 2">
    <name type="scientific">Yoonia maritima</name>
    <dbReference type="NCBI Taxonomy" id="1435347"/>
    <lineage>
        <taxon>Bacteria</taxon>
        <taxon>Pseudomonadati</taxon>
        <taxon>Pseudomonadota</taxon>
        <taxon>Alphaproteobacteria</taxon>
        <taxon>Rhodobacterales</taxon>
        <taxon>Paracoccaceae</taxon>
        <taxon>Yoonia</taxon>
    </lineage>
</organism>
<dbReference type="RefSeq" id="WP_207766518.1">
    <property type="nucleotide sequence ID" value="NZ_PVTP01000003.1"/>
</dbReference>
<dbReference type="AlphaFoldDB" id="A0A2T0W1S2"/>
<dbReference type="Proteomes" id="UP000238007">
    <property type="component" value="Unassembled WGS sequence"/>
</dbReference>
<evidence type="ECO:0000313" key="1">
    <source>
        <dbReference type="EMBL" id="PRY78917.1"/>
    </source>
</evidence>
<proteinExistence type="predicted"/>
<name>A0A2T0W1S2_9RHOB</name>
<evidence type="ECO:0000313" key="2">
    <source>
        <dbReference type="Proteomes" id="UP000238007"/>
    </source>
</evidence>
<dbReference type="InterPro" id="IPR014729">
    <property type="entry name" value="Rossmann-like_a/b/a_fold"/>
</dbReference>
<dbReference type="EMBL" id="PVTP01000003">
    <property type="protein sequence ID" value="PRY78917.1"/>
    <property type="molecule type" value="Genomic_DNA"/>
</dbReference>
<accession>A0A2T0W1S2</accession>
<reference evidence="1 2" key="1">
    <citation type="submission" date="2018-03" db="EMBL/GenBank/DDBJ databases">
        <title>Genomic Encyclopedia of Archaeal and Bacterial Type Strains, Phase II (KMG-II): from individual species to whole genera.</title>
        <authorList>
            <person name="Goeker M."/>
        </authorList>
    </citation>
    <scope>NUCLEOTIDE SEQUENCE [LARGE SCALE GENOMIC DNA]</scope>
    <source>
        <strain evidence="1 2">DSM 101533</strain>
    </source>
</reference>
<comment type="caution">
    <text evidence="1">The sequence shown here is derived from an EMBL/GenBank/DDBJ whole genome shotgun (WGS) entry which is preliminary data.</text>
</comment>